<evidence type="ECO:0000256" key="1">
    <source>
        <dbReference type="ARBA" id="ARBA00022723"/>
    </source>
</evidence>
<sequence length="425" mass="46388">MTTQVVRVRRATLEACMTCPLCKKLLRDATTISECLHTFCRKCIYEKLTDGEADSCPICNIDLGCAPVEKLRPDHNLQDVRAKIFPLKRRKVKAPEVPPIPLPVRRKERSLSSLVISTPCVSTQTGLTGRRTKAAARKAASLRGSNTPASDEAIKREGDIAEDQSEKSSSPEPLKKNKKQQNASSGEPSNHACNNDTANVGDQKLGKAGLWKPLNCLVEAANRTKSLESNTAASAIKVEDPGSPASEEPARKPKVRGYNHKSKIKEEEKNTGPTQSGPGKGRKANGVARKRASGSKEKGNKDQTLFTAACVRWDRRTDPIWFSLVASENQEGDSPLPQISTSYLRIKDGNIPASFIKKYLVKKLDLKNESEVELTCRGQPVVPSLALHSLVDLWLRSGGGQLRAPPSPGASAKDFMMVLVYSRKS</sequence>
<evidence type="ECO:0000259" key="7">
    <source>
        <dbReference type="PROSITE" id="PS50089"/>
    </source>
</evidence>
<evidence type="ECO:0000256" key="3">
    <source>
        <dbReference type="ARBA" id="ARBA00022833"/>
    </source>
</evidence>
<dbReference type="Gramene" id="ERN01426">
    <property type="protein sequence ID" value="ERN01426"/>
    <property type="gene ID" value="AMTR_s00002p00265790"/>
</dbReference>
<evidence type="ECO:0000256" key="6">
    <source>
        <dbReference type="SAM" id="MobiDB-lite"/>
    </source>
</evidence>
<protein>
    <recommendedName>
        <fullName evidence="7">RING-type domain-containing protein</fullName>
    </recommendedName>
</protein>
<dbReference type="Gene3D" id="3.30.40.10">
    <property type="entry name" value="Zinc/RING finger domain, C3HC4 (zinc finger)"/>
    <property type="match status" value="1"/>
</dbReference>
<dbReference type="PROSITE" id="PS50089">
    <property type="entry name" value="ZF_RING_2"/>
    <property type="match status" value="1"/>
</dbReference>
<dbReference type="FunFam" id="3.30.40.10:FF:000033">
    <property type="entry name" value="Polycomb group RING finger protein 3"/>
    <property type="match status" value="1"/>
</dbReference>
<feature type="domain" description="RING-type" evidence="7">
    <location>
        <begin position="19"/>
        <end position="60"/>
    </location>
</feature>
<evidence type="ECO:0000313" key="8">
    <source>
        <dbReference type="EMBL" id="ERN01426.1"/>
    </source>
</evidence>
<keyword evidence="1" id="KW-0479">Metal-binding</keyword>
<dbReference type="InterPro" id="IPR044807">
    <property type="entry name" value="DRIP1-like"/>
</dbReference>
<organism evidence="8 9">
    <name type="scientific">Amborella trichopoda</name>
    <dbReference type="NCBI Taxonomy" id="13333"/>
    <lineage>
        <taxon>Eukaryota</taxon>
        <taxon>Viridiplantae</taxon>
        <taxon>Streptophyta</taxon>
        <taxon>Embryophyta</taxon>
        <taxon>Tracheophyta</taxon>
        <taxon>Spermatophyta</taxon>
        <taxon>Magnoliopsida</taxon>
        <taxon>Amborellales</taxon>
        <taxon>Amborellaceae</taxon>
        <taxon>Amborella</taxon>
    </lineage>
</organism>
<keyword evidence="9" id="KW-1185">Reference proteome</keyword>
<dbReference type="GO" id="GO:0004842">
    <property type="term" value="F:ubiquitin-protein transferase activity"/>
    <property type="evidence" value="ECO:0007669"/>
    <property type="project" value="InterPro"/>
</dbReference>
<dbReference type="InterPro" id="IPR001841">
    <property type="entry name" value="Znf_RING"/>
</dbReference>
<feature type="compositionally biased region" description="Basic residues" evidence="6">
    <location>
        <begin position="252"/>
        <end position="263"/>
    </location>
</feature>
<feature type="compositionally biased region" description="Basic residues" evidence="6">
    <location>
        <begin position="280"/>
        <end position="293"/>
    </location>
</feature>
<keyword evidence="3" id="KW-0862">Zinc</keyword>
<dbReference type="OMA" id="YCRRVQN"/>
<dbReference type="CDD" id="cd16525">
    <property type="entry name" value="RING-HC_PCGF"/>
    <property type="match status" value="1"/>
</dbReference>
<dbReference type="eggNOG" id="KOG2660">
    <property type="taxonomic scope" value="Eukaryota"/>
</dbReference>
<proteinExistence type="predicted"/>
<dbReference type="Proteomes" id="UP000017836">
    <property type="component" value="Unassembled WGS sequence"/>
</dbReference>
<dbReference type="STRING" id="13333.W1P1H6"/>
<dbReference type="PANTHER" id="PTHR46293:SF1">
    <property type="entry name" value="OS03G0632800 PROTEIN"/>
    <property type="match status" value="1"/>
</dbReference>
<dbReference type="Pfam" id="PF13923">
    <property type="entry name" value="zf-C3HC4_2"/>
    <property type="match status" value="1"/>
</dbReference>
<gene>
    <name evidence="8" type="ORF">AMTR_s00002p00265790</name>
</gene>
<dbReference type="PANTHER" id="PTHR46293">
    <property type="entry name" value="E3 UBIQUITIN PROTEIN LIGASE DRIP1"/>
    <property type="match status" value="1"/>
</dbReference>
<evidence type="ECO:0000313" key="9">
    <source>
        <dbReference type="Proteomes" id="UP000017836"/>
    </source>
</evidence>
<keyword evidence="2 5" id="KW-0863">Zinc-finger</keyword>
<feature type="compositionally biased region" description="Polar residues" evidence="6">
    <location>
        <begin position="180"/>
        <end position="198"/>
    </location>
</feature>
<feature type="region of interest" description="Disordered" evidence="6">
    <location>
        <begin position="124"/>
        <end position="198"/>
    </location>
</feature>
<dbReference type="InterPro" id="IPR013083">
    <property type="entry name" value="Znf_RING/FYVE/PHD"/>
</dbReference>
<dbReference type="OrthoDB" id="1305878at2759"/>
<dbReference type="KEGG" id="atr:18429508"/>
<dbReference type="AlphaFoldDB" id="W1P1H6"/>
<feature type="region of interest" description="Disordered" evidence="6">
    <location>
        <begin position="232"/>
        <end position="301"/>
    </location>
</feature>
<comment type="subunit">
    <text evidence="4">Interacts with DREB2A.</text>
</comment>
<evidence type="ECO:0000256" key="5">
    <source>
        <dbReference type="PROSITE-ProRule" id="PRU00175"/>
    </source>
</evidence>
<dbReference type="EMBL" id="KI394767">
    <property type="protein sequence ID" value="ERN01426.1"/>
    <property type="molecule type" value="Genomic_DNA"/>
</dbReference>
<reference evidence="9" key="1">
    <citation type="journal article" date="2013" name="Science">
        <title>The Amborella genome and the evolution of flowering plants.</title>
        <authorList>
            <consortium name="Amborella Genome Project"/>
        </authorList>
    </citation>
    <scope>NUCLEOTIDE SEQUENCE [LARGE SCALE GENOMIC DNA]</scope>
</reference>
<dbReference type="PROSITE" id="PS00518">
    <property type="entry name" value="ZF_RING_1"/>
    <property type="match status" value="1"/>
</dbReference>
<dbReference type="InterPro" id="IPR017907">
    <property type="entry name" value="Znf_RING_CS"/>
</dbReference>
<dbReference type="SMART" id="SM00184">
    <property type="entry name" value="RING"/>
    <property type="match status" value="1"/>
</dbReference>
<dbReference type="GO" id="GO:0051865">
    <property type="term" value="P:protein autoubiquitination"/>
    <property type="evidence" value="ECO:0007669"/>
    <property type="project" value="UniProtKB-ARBA"/>
</dbReference>
<dbReference type="SUPFAM" id="SSF57850">
    <property type="entry name" value="RING/U-box"/>
    <property type="match status" value="1"/>
</dbReference>
<dbReference type="HOGENOM" id="CLU_039235_1_0_1"/>
<evidence type="ECO:0000256" key="4">
    <source>
        <dbReference type="ARBA" id="ARBA00064110"/>
    </source>
</evidence>
<evidence type="ECO:0000256" key="2">
    <source>
        <dbReference type="ARBA" id="ARBA00022771"/>
    </source>
</evidence>
<dbReference type="GO" id="GO:0008270">
    <property type="term" value="F:zinc ion binding"/>
    <property type="evidence" value="ECO:0007669"/>
    <property type="project" value="UniProtKB-KW"/>
</dbReference>
<name>W1P1H6_AMBTC</name>
<accession>W1P1H6</accession>